<name>A0A4P2Q9X3_SORCE</name>
<feature type="transmembrane region" description="Helical" evidence="7">
    <location>
        <begin position="394"/>
        <end position="416"/>
    </location>
</feature>
<evidence type="ECO:0000256" key="4">
    <source>
        <dbReference type="ARBA" id="ARBA00022840"/>
    </source>
</evidence>
<keyword evidence="7" id="KW-0472">Membrane</keyword>
<protein>
    <submittedName>
        <fullName evidence="9">Protein kinase</fullName>
        <ecNumber evidence="9">2.7.11.1</ecNumber>
    </submittedName>
</protein>
<dbReference type="InterPro" id="IPR000719">
    <property type="entry name" value="Prot_kinase_dom"/>
</dbReference>
<evidence type="ECO:0000313" key="9">
    <source>
        <dbReference type="EMBL" id="AUX26359.1"/>
    </source>
</evidence>
<keyword evidence="2 5" id="KW-0547">Nucleotide-binding</keyword>
<dbReference type="Pfam" id="PF00069">
    <property type="entry name" value="Pkinase"/>
    <property type="match status" value="1"/>
</dbReference>
<dbReference type="PANTHER" id="PTHR43289">
    <property type="entry name" value="MITOGEN-ACTIVATED PROTEIN KINASE KINASE KINASE 20-RELATED"/>
    <property type="match status" value="1"/>
</dbReference>
<evidence type="ECO:0000256" key="1">
    <source>
        <dbReference type="ARBA" id="ARBA00022679"/>
    </source>
</evidence>
<proteinExistence type="predicted"/>
<dbReference type="InterPro" id="IPR008271">
    <property type="entry name" value="Ser/Thr_kinase_AS"/>
</dbReference>
<evidence type="ECO:0000259" key="8">
    <source>
        <dbReference type="PROSITE" id="PS50011"/>
    </source>
</evidence>
<evidence type="ECO:0000256" key="2">
    <source>
        <dbReference type="ARBA" id="ARBA00022741"/>
    </source>
</evidence>
<dbReference type="AlphaFoldDB" id="A0A4P2Q9X3"/>
<organism evidence="9 10">
    <name type="scientific">Sorangium cellulosum</name>
    <name type="common">Polyangium cellulosum</name>
    <dbReference type="NCBI Taxonomy" id="56"/>
    <lineage>
        <taxon>Bacteria</taxon>
        <taxon>Pseudomonadati</taxon>
        <taxon>Myxococcota</taxon>
        <taxon>Polyangia</taxon>
        <taxon>Polyangiales</taxon>
        <taxon>Polyangiaceae</taxon>
        <taxon>Sorangium</taxon>
    </lineage>
</organism>
<feature type="binding site" evidence="5">
    <location>
        <position position="45"/>
    </location>
    <ligand>
        <name>ATP</name>
        <dbReference type="ChEBI" id="CHEBI:30616"/>
    </ligand>
</feature>
<dbReference type="InterPro" id="IPR017441">
    <property type="entry name" value="Protein_kinase_ATP_BS"/>
</dbReference>
<feature type="compositionally biased region" description="Low complexity" evidence="6">
    <location>
        <begin position="423"/>
        <end position="501"/>
    </location>
</feature>
<dbReference type="GO" id="GO:0005524">
    <property type="term" value="F:ATP binding"/>
    <property type="evidence" value="ECO:0007669"/>
    <property type="project" value="UniProtKB-UniRule"/>
</dbReference>
<dbReference type="GO" id="GO:0004674">
    <property type="term" value="F:protein serine/threonine kinase activity"/>
    <property type="evidence" value="ECO:0007669"/>
    <property type="project" value="UniProtKB-EC"/>
</dbReference>
<evidence type="ECO:0000256" key="3">
    <source>
        <dbReference type="ARBA" id="ARBA00022777"/>
    </source>
</evidence>
<keyword evidence="4 5" id="KW-0067">ATP-binding</keyword>
<feature type="compositionally biased region" description="Pro residues" evidence="6">
    <location>
        <begin position="502"/>
        <end position="518"/>
    </location>
</feature>
<keyword evidence="7" id="KW-0812">Transmembrane</keyword>
<dbReference type="Gene3D" id="3.30.200.20">
    <property type="entry name" value="Phosphorylase Kinase, domain 1"/>
    <property type="match status" value="1"/>
</dbReference>
<dbReference type="EC" id="2.7.11.1" evidence="9"/>
<keyword evidence="3 9" id="KW-0418">Kinase</keyword>
<dbReference type="EMBL" id="CP012670">
    <property type="protein sequence ID" value="AUX26359.1"/>
    <property type="molecule type" value="Genomic_DNA"/>
</dbReference>
<dbReference type="PROSITE" id="PS50011">
    <property type="entry name" value="PROTEIN_KINASE_DOM"/>
    <property type="match status" value="1"/>
</dbReference>
<feature type="compositionally biased region" description="Pro residues" evidence="6">
    <location>
        <begin position="532"/>
        <end position="541"/>
    </location>
</feature>
<dbReference type="OrthoDB" id="5501876at2"/>
<feature type="domain" description="Protein kinase" evidence="8">
    <location>
        <begin position="16"/>
        <end position="284"/>
    </location>
</feature>
<feature type="compositionally biased region" description="Low complexity" evidence="6">
    <location>
        <begin position="519"/>
        <end position="531"/>
    </location>
</feature>
<dbReference type="RefSeq" id="WP_129353913.1">
    <property type="nucleotide sequence ID" value="NZ_CP012670.1"/>
</dbReference>
<feature type="region of interest" description="Disordered" evidence="6">
    <location>
        <begin position="421"/>
        <end position="569"/>
    </location>
</feature>
<gene>
    <name evidence="9" type="ORF">SOCEGT47_069200</name>
</gene>
<feature type="region of interest" description="Disordered" evidence="6">
    <location>
        <begin position="302"/>
        <end position="384"/>
    </location>
</feature>
<dbReference type="CDD" id="cd14014">
    <property type="entry name" value="STKc_PknB_like"/>
    <property type="match status" value="1"/>
</dbReference>
<dbReference type="SUPFAM" id="SSF56112">
    <property type="entry name" value="Protein kinase-like (PK-like)"/>
    <property type="match status" value="1"/>
</dbReference>
<evidence type="ECO:0000256" key="6">
    <source>
        <dbReference type="SAM" id="MobiDB-lite"/>
    </source>
</evidence>
<dbReference type="InterPro" id="IPR011009">
    <property type="entry name" value="Kinase-like_dom_sf"/>
</dbReference>
<dbReference type="PROSITE" id="PS00107">
    <property type="entry name" value="PROTEIN_KINASE_ATP"/>
    <property type="match status" value="1"/>
</dbReference>
<accession>A0A4P2Q9X3</accession>
<keyword evidence="1 9" id="KW-0808">Transferase</keyword>
<evidence type="ECO:0000256" key="5">
    <source>
        <dbReference type="PROSITE-ProRule" id="PRU10141"/>
    </source>
</evidence>
<evidence type="ECO:0000313" key="10">
    <source>
        <dbReference type="Proteomes" id="UP000295781"/>
    </source>
</evidence>
<feature type="compositionally biased region" description="Polar residues" evidence="6">
    <location>
        <begin position="328"/>
        <end position="345"/>
    </location>
</feature>
<sequence length="569" mass="57303">MAAAPVAVGDVLAGKYRVEQIVGSGAMGMIVAAWHLELEQRVAMKFLLSPGVGDGNPAERFRREARALARIKSEHVARVLDVGSLQDGMPYMVMEFLEGNNLADEIRARGPLPVVEAVGYILQAIEAMAEAHAAGIVHRDLKPANLFLSRRPDGGRVLKVLDFGISKSLLGSSRDELALTKTAALLGSPLYMSPEQVRSARDVDARTDIWALGVIVYQMLTGRTPYDGDSVAQLFASLLHEVPATMAQLRPDIPRELDAAVMCCLAKEPDQRWRNVGDLGVALLGFGPAGSHVHVERARRVLGLPDPGPTPFSQPGAAYSQPGAAYSQPGTAYSQPGATVSLSGATTGGPQAGESRLSVPHGGLSPAASAETGPTANSWSNTGHAARAGRKGALLGLALAAGGALAALALGAVLFLRSGNTAGGEQPPAPAAASPPAAAAPEHAPEAAPGAVSAEAAPGAASAEAAPGAASAEAAPGAASAAAPDEAAGAASAAAPEAAPGAPEPPAPASSAAAPPPETSSSPAAPPTARRPAPPATPAPRPAERPRPGPGARPEPDGSNPISDFGGRR</sequence>
<dbReference type="Proteomes" id="UP000295781">
    <property type="component" value="Chromosome"/>
</dbReference>
<dbReference type="SMART" id="SM00220">
    <property type="entry name" value="S_TKc"/>
    <property type="match status" value="1"/>
</dbReference>
<dbReference type="PANTHER" id="PTHR43289:SF6">
    <property type="entry name" value="SERINE_THREONINE-PROTEIN KINASE NEKL-3"/>
    <property type="match status" value="1"/>
</dbReference>
<evidence type="ECO:0000256" key="7">
    <source>
        <dbReference type="SAM" id="Phobius"/>
    </source>
</evidence>
<dbReference type="PROSITE" id="PS00108">
    <property type="entry name" value="PROTEIN_KINASE_ST"/>
    <property type="match status" value="1"/>
</dbReference>
<dbReference type="Gene3D" id="1.10.510.10">
    <property type="entry name" value="Transferase(Phosphotransferase) domain 1"/>
    <property type="match status" value="1"/>
</dbReference>
<keyword evidence="7" id="KW-1133">Transmembrane helix</keyword>
<reference evidence="9 10" key="1">
    <citation type="submission" date="2015-09" db="EMBL/GenBank/DDBJ databases">
        <title>Sorangium comparison.</title>
        <authorList>
            <person name="Zaburannyi N."/>
            <person name="Bunk B."/>
            <person name="Overmann J."/>
            <person name="Mueller R."/>
        </authorList>
    </citation>
    <scope>NUCLEOTIDE SEQUENCE [LARGE SCALE GENOMIC DNA]</scope>
    <source>
        <strain evidence="9 10">So ceGT47</strain>
    </source>
</reference>
<feature type="compositionally biased region" description="Polar residues" evidence="6">
    <location>
        <begin position="372"/>
        <end position="383"/>
    </location>
</feature>